<protein>
    <submittedName>
        <fullName evidence="1">Uncharacterized protein</fullName>
    </submittedName>
</protein>
<proteinExistence type="predicted"/>
<name>A0A5B7H2I5_PORTR</name>
<reference evidence="1 2" key="1">
    <citation type="submission" date="2019-05" db="EMBL/GenBank/DDBJ databases">
        <title>Another draft genome of Portunus trituberculatus and its Hox gene families provides insights of decapod evolution.</title>
        <authorList>
            <person name="Jeong J.-H."/>
            <person name="Song I."/>
            <person name="Kim S."/>
            <person name="Choi T."/>
            <person name="Kim D."/>
            <person name="Ryu S."/>
            <person name="Kim W."/>
        </authorList>
    </citation>
    <scope>NUCLEOTIDE SEQUENCE [LARGE SCALE GENOMIC DNA]</scope>
    <source>
        <tissue evidence="1">Muscle</tissue>
    </source>
</reference>
<organism evidence="1 2">
    <name type="scientific">Portunus trituberculatus</name>
    <name type="common">Swimming crab</name>
    <name type="synonym">Neptunus trituberculatus</name>
    <dbReference type="NCBI Taxonomy" id="210409"/>
    <lineage>
        <taxon>Eukaryota</taxon>
        <taxon>Metazoa</taxon>
        <taxon>Ecdysozoa</taxon>
        <taxon>Arthropoda</taxon>
        <taxon>Crustacea</taxon>
        <taxon>Multicrustacea</taxon>
        <taxon>Malacostraca</taxon>
        <taxon>Eumalacostraca</taxon>
        <taxon>Eucarida</taxon>
        <taxon>Decapoda</taxon>
        <taxon>Pleocyemata</taxon>
        <taxon>Brachyura</taxon>
        <taxon>Eubrachyura</taxon>
        <taxon>Portunoidea</taxon>
        <taxon>Portunidae</taxon>
        <taxon>Portuninae</taxon>
        <taxon>Portunus</taxon>
    </lineage>
</organism>
<sequence>MTPSAPDVGLPPRPWNISCSNATLLLSPHCSTLTALRPGHHNTRPDHHSGGLRHPSLLATYCPSPYLCLLEEDWSATTPMIPTQDYPGAHKDPKVKALWILMSPGVVLCGYHRHGSWPFFLKKAKVRQRTAGCQEGWTPEAARNVDMSSVMMARVESREHSAEW</sequence>
<dbReference type="EMBL" id="VSRR010023168">
    <property type="protein sequence ID" value="MPC65292.1"/>
    <property type="molecule type" value="Genomic_DNA"/>
</dbReference>
<evidence type="ECO:0000313" key="1">
    <source>
        <dbReference type="EMBL" id="MPC65292.1"/>
    </source>
</evidence>
<dbReference type="AlphaFoldDB" id="A0A5B7H2I5"/>
<keyword evidence="2" id="KW-1185">Reference proteome</keyword>
<comment type="caution">
    <text evidence="1">The sequence shown here is derived from an EMBL/GenBank/DDBJ whole genome shotgun (WGS) entry which is preliminary data.</text>
</comment>
<evidence type="ECO:0000313" key="2">
    <source>
        <dbReference type="Proteomes" id="UP000324222"/>
    </source>
</evidence>
<gene>
    <name evidence="1" type="ORF">E2C01_059425</name>
</gene>
<dbReference type="Proteomes" id="UP000324222">
    <property type="component" value="Unassembled WGS sequence"/>
</dbReference>
<accession>A0A5B7H2I5</accession>